<evidence type="ECO:0000313" key="1">
    <source>
        <dbReference type="EMBL" id="MFC6767394.1"/>
    </source>
</evidence>
<feature type="non-terminal residue" evidence="1">
    <location>
        <position position="1"/>
    </location>
</feature>
<dbReference type="GO" id="GO:0016301">
    <property type="term" value="F:kinase activity"/>
    <property type="evidence" value="ECO:0007669"/>
    <property type="project" value="UniProtKB-KW"/>
</dbReference>
<reference evidence="1 2" key="1">
    <citation type="journal article" date="2019" name="Int. J. Syst. Evol. Microbiol.">
        <title>The Global Catalogue of Microorganisms (GCM) 10K type strain sequencing project: providing services to taxonomists for standard genome sequencing and annotation.</title>
        <authorList>
            <consortium name="The Broad Institute Genomics Platform"/>
            <consortium name="The Broad Institute Genome Sequencing Center for Infectious Disease"/>
            <person name="Wu L."/>
            <person name="Ma J."/>
        </authorList>
    </citation>
    <scope>NUCLEOTIDE SEQUENCE [LARGE SCALE GENOMIC DNA]</scope>
    <source>
        <strain evidence="1 2">LMG 29247</strain>
    </source>
</reference>
<proteinExistence type="predicted"/>
<gene>
    <name evidence="1" type="ORF">ACFQE6_21120</name>
</gene>
<protein>
    <submittedName>
        <fullName evidence="1">GHMP kinase</fullName>
    </submittedName>
</protein>
<name>A0ABD5SQR6_9EURY</name>
<sequence>GVGQSSWGPVVYGVTDTRHADEAEAAAEDALADRGLEGRVILAEPAEGGARVRVDGNDR</sequence>
<organism evidence="1 2">
    <name type="scientific">Natrinema soli</name>
    <dbReference type="NCBI Taxonomy" id="1930624"/>
    <lineage>
        <taxon>Archaea</taxon>
        <taxon>Methanobacteriati</taxon>
        <taxon>Methanobacteriota</taxon>
        <taxon>Stenosarchaea group</taxon>
        <taxon>Halobacteria</taxon>
        <taxon>Halobacteriales</taxon>
        <taxon>Natrialbaceae</taxon>
        <taxon>Natrinema</taxon>
    </lineage>
</organism>
<dbReference type="Proteomes" id="UP001596383">
    <property type="component" value="Unassembled WGS sequence"/>
</dbReference>
<keyword evidence="2" id="KW-1185">Reference proteome</keyword>
<dbReference type="AlphaFoldDB" id="A0ABD5SQR6"/>
<accession>A0ABD5SQR6</accession>
<evidence type="ECO:0000313" key="2">
    <source>
        <dbReference type="Proteomes" id="UP001596383"/>
    </source>
</evidence>
<comment type="caution">
    <text evidence="1">The sequence shown here is derived from an EMBL/GenBank/DDBJ whole genome shotgun (WGS) entry which is preliminary data.</text>
</comment>
<dbReference type="EMBL" id="JBHSWV010000368">
    <property type="protein sequence ID" value="MFC6767394.1"/>
    <property type="molecule type" value="Genomic_DNA"/>
</dbReference>
<keyword evidence="1" id="KW-0808">Transferase</keyword>
<keyword evidence="1" id="KW-0418">Kinase</keyword>